<dbReference type="InterPro" id="IPR036388">
    <property type="entry name" value="WH-like_DNA-bd_sf"/>
</dbReference>
<evidence type="ECO:0000256" key="2">
    <source>
        <dbReference type="ARBA" id="ARBA00023125"/>
    </source>
</evidence>
<organism evidence="5">
    <name type="scientific">hydrothermal vent metagenome</name>
    <dbReference type="NCBI Taxonomy" id="652676"/>
    <lineage>
        <taxon>unclassified sequences</taxon>
        <taxon>metagenomes</taxon>
        <taxon>ecological metagenomes</taxon>
    </lineage>
</organism>
<keyword evidence="2" id="KW-0238">DNA-binding</keyword>
<dbReference type="PANTHER" id="PTHR33164">
    <property type="entry name" value="TRANSCRIPTIONAL REGULATOR, MARR FAMILY"/>
    <property type="match status" value="1"/>
</dbReference>
<dbReference type="InterPro" id="IPR011991">
    <property type="entry name" value="ArsR-like_HTH"/>
</dbReference>
<evidence type="ECO:0000256" key="3">
    <source>
        <dbReference type="ARBA" id="ARBA00023163"/>
    </source>
</evidence>
<dbReference type="PANTHER" id="PTHR33164:SF43">
    <property type="entry name" value="HTH-TYPE TRANSCRIPTIONAL REPRESSOR YETL"/>
    <property type="match status" value="1"/>
</dbReference>
<feature type="domain" description="HTH marR-type" evidence="4">
    <location>
        <begin position="5"/>
        <end position="141"/>
    </location>
</feature>
<dbReference type="GO" id="GO:0003700">
    <property type="term" value="F:DNA-binding transcription factor activity"/>
    <property type="evidence" value="ECO:0007669"/>
    <property type="project" value="InterPro"/>
</dbReference>
<dbReference type="AlphaFoldDB" id="A0A3B0VKH3"/>
<dbReference type="InterPro" id="IPR000835">
    <property type="entry name" value="HTH_MarR-typ"/>
</dbReference>
<dbReference type="InterPro" id="IPR036390">
    <property type="entry name" value="WH_DNA-bd_sf"/>
</dbReference>
<sequence>MSTERQKIAQAVLQIIPSVMRFLTAELRQTNSPLSPPQLGVLTLLAEDSYNLSELAEQHGVSLPTMSSTVSKMVAAGWVQRKRSSQDRRVVMLALTPVGQTLLEEIGQQFIGKVAEQLTAVPTDKLNELQGGLTLLQTVFTPFTIKNKDC</sequence>
<dbReference type="Gene3D" id="1.10.10.10">
    <property type="entry name" value="Winged helix-like DNA-binding domain superfamily/Winged helix DNA-binding domain"/>
    <property type="match status" value="1"/>
</dbReference>
<name>A0A3B0VKH3_9ZZZZ</name>
<keyword evidence="3" id="KW-0804">Transcription</keyword>
<dbReference type="PROSITE" id="PS01117">
    <property type="entry name" value="HTH_MARR_1"/>
    <property type="match status" value="1"/>
</dbReference>
<proteinExistence type="predicted"/>
<dbReference type="PROSITE" id="PS50995">
    <property type="entry name" value="HTH_MARR_2"/>
    <property type="match status" value="1"/>
</dbReference>
<accession>A0A3B0VKH3</accession>
<dbReference type="InterPro" id="IPR023187">
    <property type="entry name" value="Tscrpt_reg_MarR-type_CS"/>
</dbReference>
<dbReference type="InterPro" id="IPR039422">
    <property type="entry name" value="MarR/SlyA-like"/>
</dbReference>
<dbReference type="GO" id="GO:0006950">
    <property type="term" value="P:response to stress"/>
    <property type="evidence" value="ECO:0007669"/>
    <property type="project" value="TreeGrafter"/>
</dbReference>
<reference evidence="5" key="1">
    <citation type="submission" date="2018-06" db="EMBL/GenBank/DDBJ databases">
        <authorList>
            <person name="Zhirakovskaya E."/>
        </authorList>
    </citation>
    <scope>NUCLEOTIDE SEQUENCE</scope>
</reference>
<evidence type="ECO:0000256" key="1">
    <source>
        <dbReference type="ARBA" id="ARBA00023015"/>
    </source>
</evidence>
<gene>
    <name evidence="5" type="ORF">MNBD_CHLOROFLEXI01-1184</name>
</gene>
<protein>
    <recommendedName>
        <fullName evidence="4">HTH marR-type domain-containing protein</fullName>
    </recommendedName>
</protein>
<keyword evidence="1" id="KW-0805">Transcription regulation</keyword>
<dbReference type="GO" id="GO:0003677">
    <property type="term" value="F:DNA binding"/>
    <property type="evidence" value="ECO:0007669"/>
    <property type="project" value="UniProtKB-KW"/>
</dbReference>
<evidence type="ECO:0000259" key="4">
    <source>
        <dbReference type="PROSITE" id="PS50995"/>
    </source>
</evidence>
<evidence type="ECO:0000313" key="5">
    <source>
        <dbReference type="EMBL" id="VAW32606.1"/>
    </source>
</evidence>
<dbReference type="PRINTS" id="PR00598">
    <property type="entry name" value="HTHMARR"/>
</dbReference>
<dbReference type="EMBL" id="UOEU01000374">
    <property type="protein sequence ID" value="VAW32606.1"/>
    <property type="molecule type" value="Genomic_DNA"/>
</dbReference>
<dbReference type="Pfam" id="PF01047">
    <property type="entry name" value="MarR"/>
    <property type="match status" value="1"/>
</dbReference>
<dbReference type="CDD" id="cd00090">
    <property type="entry name" value="HTH_ARSR"/>
    <property type="match status" value="1"/>
</dbReference>
<dbReference type="SUPFAM" id="SSF46785">
    <property type="entry name" value="Winged helix' DNA-binding domain"/>
    <property type="match status" value="1"/>
</dbReference>
<dbReference type="SMART" id="SM00347">
    <property type="entry name" value="HTH_MARR"/>
    <property type="match status" value="1"/>
</dbReference>